<accession>A0A220MEQ5</accession>
<dbReference type="SUPFAM" id="SSF50331">
    <property type="entry name" value="MOP-like"/>
    <property type="match status" value="1"/>
</dbReference>
<keyword evidence="1" id="KW-0813">Transport</keyword>
<evidence type="ECO:0000259" key="8">
    <source>
        <dbReference type="PROSITE" id="PS50893"/>
    </source>
</evidence>
<dbReference type="InterPro" id="IPR041193">
    <property type="entry name" value="CysA_C"/>
</dbReference>
<dbReference type="InterPro" id="IPR008995">
    <property type="entry name" value="Mo/tungstate-bd_C_term_dom"/>
</dbReference>
<dbReference type="GO" id="GO:0005524">
    <property type="term" value="F:ATP binding"/>
    <property type="evidence" value="ECO:0007669"/>
    <property type="project" value="UniProtKB-KW"/>
</dbReference>
<dbReference type="CDD" id="cd03296">
    <property type="entry name" value="ABC_CysA_sulfate_importer"/>
    <property type="match status" value="1"/>
</dbReference>
<keyword evidence="4 9" id="KW-0067">ATP-binding</keyword>
<dbReference type="SUPFAM" id="SSF52540">
    <property type="entry name" value="P-loop containing nucleoside triphosphate hydrolases"/>
    <property type="match status" value="1"/>
</dbReference>
<evidence type="ECO:0000256" key="1">
    <source>
        <dbReference type="ARBA" id="ARBA00022448"/>
    </source>
</evidence>
<dbReference type="Proteomes" id="UP000197781">
    <property type="component" value="Chromosome"/>
</dbReference>
<name>A0A220MEQ5_9BACL</name>
<dbReference type="Gene3D" id="3.40.50.300">
    <property type="entry name" value="P-loop containing nucleotide triphosphate hydrolases"/>
    <property type="match status" value="1"/>
</dbReference>
<evidence type="ECO:0000313" key="10">
    <source>
        <dbReference type="Proteomes" id="UP000197781"/>
    </source>
</evidence>
<feature type="domain" description="ABC transporter" evidence="8">
    <location>
        <begin position="3"/>
        <end position="237"/>
    </location>
</feature>
<organism evidence="9 10">
    <name type="scientific">Brevibacillus formosus</name>
    <dbReference type="NCBI Taxonomy" id="54913"/>
    <lineage>
        <taxon>Bacteria</taxon>
        <taxon>Bacillati</taxon>
        <taxon>Bacillota</taxon>
        <taxon>Bacilli</taxon>
        <taxon>Bacillales</taxon>
        <taxon>Paenibacillaceae</taxon>
        <taxon>Brevibacillus</taxon>
    </lineage>
</organism>
<evidence type="ECO:0000256" key="5">
    <source>
        <dbReference type="ARBA" id="ARBA00022967"/>
    </source>
</evidence>
<dbReference type="GO" id="GO:0016887">
    <property type="term" value="F:ATP hydrolysis activity"/>
    <property type="evidence" value="ECO:0007669"/>
    <property type="project" value="InterPro"/>
</dbReference>
<dbReference type="GO" id="GO:0043190">
    <property type="term" value="C:ATP-binding cassette (ABC) transporter complex"/>
    <property type="evidence" value="ECO:0007669"/>
    <property type="project" value="InterPro"/>
</dbReference>
<proteinExistence type="predicted"/>
<dbReference type="PROSITE" id="PS00211">
    <property type="entry name" value="ABC_TRANSPORTER_1"/>
    <property type="match status" value="1"/>
</dbReference>
<sequence length="373" mass="42182">MSIEVVNITKSYKSFTALKNVNLHIPEGELVALLGPSGSGKTTLLRLIAGLEQPQEGSILFHGEDNTNRDVRERQVGFVFQHYALFRHMNIFDNIAFGLSVRSRKTRPSKEEISEKVHSLLKLVQLEGLAHRYPSQLSGGQRQRVALARALAVEPKFLLLDEPFGALDTKVRQELRRWLRHLHGKLGLTILFVTHDQEEAMELADQVVVMNEGRVEQVGSPEEIYHHPANPFVYSFLGRVNLFHGRIQNGKIKLGEAEFETDWKDKAVEAPAVGYMRPHDVEISLRPPEGKSARSVQAEINHISLLGPIVRLDLKRLDTDEVFEAEMSRQCFMELNVEEESIVYVTLHNVSIYVDSQPVQTHRPALVPLQASV</sequence>
<dbReference type="PANTHER" id="PTHR42781:SF4">
    <property type="entry name" value="SPERMIDINE_PUTRESCINE IMPORT ATP-BINDING PROTEIN POTA"/>
    <property type="match status" value="1"/>
</dbReference>
<dbReference type="FunFam" id="3.40.50.300:FF:000227">
    <property type="entry name" value="Sulfate/thiosulfate import ATP-binding protein CysA"/>
    <property type="match status" value="1"/>
</dbReference>
<keyword evidence="6" id="KW-0764">Sulfate transport</keyword>
<keyword evidence="2" id="KW-1003">Cell membrane</keyword>
<evidence type="ECO:0000256" key="4">
    <source>
        <dbReference type="ARBA" id="ARBA00022840"/>
    </source>
</evidence>
<gene>
    <name evidence="9" type="ORF">BP422_07975</name>
</gene>
<evidence type="ECO:0000313" key="9">
    <source>
        <dbReference type="EMBL" id="ASJ53506.1"/>
    </source>
</evidence>
<dbReference type="EMBL" id="CP018145">
    <property type="protein sequence ID" value="ASJ53506.1"/>
    <property type="molecule type" value="Genomic_DNA"/>
</dbReference>
<dbReference type="AlphaFoldDB" id="A0A220MEQ5"/>
<dbReference type="NCBIfam" id="TIGR00968">
    <property type="entry name" value="3a0106s01"/>
    <property type="match status" value="1"/>
</dbReference>
<evidence type="ECO:0000256" key="7">
    <source>
        <dbReference type="ARBA" id="ARBA00023136"/>
    </source>
</evidence>
<dbReference type="Pfam" id="PF00005">
    <property type="entry name" value="ABC_tran"/>
    <property type="match status" value="1"/>
</dbReference>
<keyword evidence="5" id="KW-1278">Translocase</keyword>
<keyword evidence="7" id="KW-0472">Membrane</keyword>
<dbReference type="InterPro" id="IPR050093">
    <property type="entry name" value="ABC_SmlMolc_Importer"/>
</dbReference>
<dbReference type="Pfam" id="PF12857">
    <property type="entry name" value="TOBE_3"/>
    <property type="match status" value="1"/>
</dbReference>
<dbReference type="InterPro" id="IPR024765">
    <property type="entry name" value="TOBE-like"/>
</dbReference>
<dbReference type="PROSITE" id="PS50893">
    <property type="entry name" value="ABC_TRANSPORTER_2"/>
    <property type="match status" value="1"/>
</dbReference>
<dbReference type="KEGG" id="bfm:BP422_07975"/>
<keyword evidence="3" id="KW-0547">Nucleotide-binding</keyword>
<dbReference type="Pfam" id="PF17850">
    <property type="entry name" value="CysA_C_terminal"/>
    <property type="match status" value="1"/>
</dbReference>
<evidence type="ECO:0000256" key="6">
    <source>
        <dbReference type="ARBA" id="ARBA00023032"/>
    </source>
</evidence>
<dbReference type="InterPro" id="IPR003439">
    <property type="entry name" value="ABC_transporter-like_ATP-bd"/>
</dbReference>
<protein>
    <submittedName>
        <fullName evidence="9">Sulfate ABC transporter ATP-binding protein</fullName>
    </submittedName>
</protein>
<dbReference type="PANTHER" id="PTHR42781">
    <property type="entry name" value="SPERMIDINE/PUTRESCINE IMPORT ATP-BINDING PROTEIN POTA"/>
    <property type="match status" value="1"/>
</dbReference>
<dbReference type="InterPro" id="IPR003593">
    <property type="entry name" value="AAA+_ATPase"/>
</dbReference>
<dbReference type="InterPro" id="IPR017871">
    <property type="entry name" value="ABC_transporter-like_CS"/>
</dbReference>
<evidence type="ECO:0000256" key="3">
    <source>
        <dbReference type="ARBA" id="ARBA00022741"/>
    </source>
</evidence>
<dbReference type="InterPro" id="IPR027417">
    <property type="entry name" value="P-loop_NTPase"/>
</dbReference>
<evidence type="ECO:0000256" key="2">
    <source>
        <dbReference type="ARBA" id="ARBA00022475"/>
    </source>
</evidence>
<dbReference type="SMART" id="SM00382">
    <property type="entry name" value="AAA"/>
    <property type="match status" value="1"/>
</dbReference>
<dbReference type="GO" id="GO:0015419">
    <property type="term" value="F:ABC-type sulfate transporter activity"/>
    <property type="evidence" value="ECO:0007669"/>
    <property type="project" value="InterPro"/>
</dbReference>
<dbReference type="InterPro" id="IPR005666">
    <property type="entry name" value="Sulph_transpt1"/>
</dbReference>
<dbReference type="RefSeq" id="WP_088907304.1">
    <property type="nucleotide sequence ID" value="NZ_CP018145.1"/>
</dbReference>
<reference evidence="9 10" key="1">
    <citation type="submission" date="2016-11" db="EMBL/GenBank/DDBJ databases">
        <authorList>
            <person name="Jaros S."/>
            <person name="Januszkiewicz K."/>
            <person name="Wedrychowicz H."/>
        </authorList>
    </citation>
    <scope>NUCLEOTIDE SEQUENCE [LARGE SCALE GENOMIC DNA]</scope>
    <source>
        <strain evidence="9 10">NF2</strain>
    </source>
</reference>